<evidence type="ECO:0000256" key="1">
    <source>
        <dbReference type="SAM" id="Phobius"/>
    </source>
</evidence>
<reference evidence="3 4" key="1">
    <citation type="journal article" date="2017" name="Nature">
        <title>The Apostasia genome and the evolution of orchids.</title>
        <authorList>
            <person name="Zhang G.Q."/>
            <person name="Liu K.W."/>
            <person name="Li Z."/>
            <person name="Lohaus R."/>
            <person name="Hsiao Y.Y."/>
            <person name="Niu S.C."/>
            <person name="Wang J.Y."/>
            <person name="Lin Y.C."/>
            <person name="Xu Q."/>
            <person name="Chen L.J."/>
            <person name="Yoshida K."/>
            <person name="Fujiwara S."/>
            <person name="Wang Z.W."/>
            <person name="Zhang Y.Q."/>
            <person name="Mitsuda N."/>
            <person name="Wang M."/>
            <person name="Liu G.H."/>
            <person name="Pecoraro L."/>
            <person name="Huang H.X."/>
            <person name="Xiao X.J."/>
            <person name="Lin M."/>
            <person name="Wu X.Y."/>
            <person name="Wu W.L."/>
            <person name="Chen Y.Y."/>
            <person name="Chang S.B."/>
            <person name="Sakamoto S."/>
            <person name="Ohme-Takagi M."/>
            <person name="Yagi M."/>
            <person name="Zeng S.J."/>
            <person name="Shen C.Y."/>
            <person name="Yeh C.M."/>
            <person name="Luo Y.B."/>
            <person name="Tsai W.C."/>
            <person name="Van de Peer Y."/>
            <person name="Liu Z.J."/>
        </authorList>
    </citation>
    <scope>NUCLEOTIDE SEQUENCE [LARGE SCALE GENOMIC DNA]</scope>
    <source>
        <strain evidence="4">cv. Shenzhen</strain>
        <tissue evidence="3">Stem</tissue>
    </source>
</reference>
<keyword evidence="1" id="KW-0812">Transmembrane</keyword>
<gene>
    <name evidence="3" type="ORF">AXF42_Ash007817</name>
</gene>
<organism evidence="3 4">
    <name type="scientific">Apostasia shenzhenica</name>
    <dbReference type="NCBI Taxonomy" id="1088818"/>
    <lineage>
        <taxon>Eukaryota</taxon>
        <taxon>Viridiplantae</taxon>
        <taxon>Streptophyta</taxon>
        <taxon>Embryophyta</taxon>
        <taxon>Tracheophyta</taxon>
        <taxon>Spermatophyta</taxon>
        <taxon>Magnoliopsida</taxon>
        <taxon>Liliopsida</taxon>
        <taxon>Asparagales</taxon>
        <taxon>Orchidaceae</taxon>
        <taxon>Apostasioideae</taxon>
        <taxon>Apostasia</taxon>
    </lineage>
</organism>
<dbReference type="EMBL" id="KZ451911">
    <property type="protein sequence ID" value="PKA63021.1"/>
    <property type="molecule type" value="Genomic_DNA"/>
</dbReference>
<keyword evidence="1" id="KW-0472">Membrane</keyword>
<feature type="chain" id="PRO_5014155480" evidence="2">
    <location>
        <begin position="25"/>
        <end position="156"/>
    </location>
</feature>
<sequence length="156" mass="17732">MASVGHLLLVLFLCASTAPALTSAQPIGPSVPHIVNTYHFRPVFGSQLRINVVAIALELYRFNARYNLDLRWPEINDIVVPMEASMAPGFFRSGVILFYRATVCARVAVMYGDRRRLRWLIVKIFFAVWDGQLPAARNVIPGSLSAKFRFWRPRRN</sequence>
<evidence type="ECO:0000313" key="3">
    <source>
        <dbReference type="EMBL" id="PKA63021.1"/>
    </source>
</evidence>
<protein>
    <submittedName>
        <fullName evidence="3">Uncharacterized protein</fullName>
    </submittedName>
</protein>
<feature type="signal peptide" evidence="2">
    <location>
        <begin position="1"/>
        <end position="24"/>
    </location>
</feature>
<evidence type="ECO:0000313" key="4">
    <source>
        <dbReference type="Proteomes" id="UP000236161"/>
    </source>
</evidence>
<keyword evidence="2" id="KW-0732">Signal</keyword>
<keyword evidence="1" id="KW-1133">Transmembrane helix</keyword>
<proteinExistence type="predicted"/>
<keyword evidence="4" id="KW-1185">Reference proteome</keyword>
<name>A0A2I0B5H2_9ASPA</name>
<feature type="transmembrane region" description="Helical" evidence="1">
    <location>
        <begin position="90"/>
        <end position="109"/>
    </location>
</feature>
<evidence type="ECO:0000256" key="2">
    <source>
        <dbReference type="SAM" id="SignalP"/>
    </source>
</evidence>
<accession>A0A2I0B5H2</accession>
<dbReference type="Proteomes" id="UP000236161">
    <property type="component" value="Unassembled WGS sequence"/>
</dbReference>
<dbReference type="AlphaFoldDB" id="A0A2I0B5H2"/>